<gene>
    <name evidence="1" type="ORF">S06H3_02038</name>
</gene>
<name>X1L203_9ZZZZ</name>
<proteinExistence type="predicted"/>
<reference evidence="1" key="1">
    <citation type="journal article" date="2014" name="Front. Microbiol.">
        <title>High frequency of phylogenetically diverse reductive dehalogenase-homologous genes in deep subseafloor sedimentary metagenomes.</title>
        <authorList>
            <person name="Kawai M."/>
            <person name="Futagami T."/>
            <person name="Toyoda A."/>
            <person name="Takaki Y."/>
            <person name="Nishi S."/>
            <person name="Hori S."/>
            <person name="Arai W."/>
            <person name="Tsubouchi T."/>
            <person name="Morono Y."/>
            <person name="Uchiyama I."/>
            <person name="Ito T."/>
            <person name="Fujiyama A."/>
            <person name="Inagaki F."/>
            <person name="Takami H."/>
        </authorList>
    </citation>
    <scope>NUCLEOTIDE SEQUENCE</scope>
    <source>
        <strain evidence="1">Expedition CK06-06</strain>
    </source>
</reference>
<evidence type="ECO:0000313" key="1">
    <source>
        <dbReference type="EMBL" id="GAH99930.1"/>
    </source>
</evidence>
<sequence>VDTKHMVQNESKFKTEVKLAINKDISLTIMHAKQL</sequence>
<dbReference type="EMBL" id="BARV01000561">
    <property type="protein sequence ID" value="GAH99930.1"/>
    <property type="molecule type" value="Genomic_DNA"/>
</dbReference>
<protein>
    <submittedName>
        <fullName evidence="1">Uncharacterized protein</fullName>
    </submittedName>
</protein>
<comment type="caution">
    <text evidence="1">The sequence shown here is derived from an EMBL/GenBank/DDBJ whole genome shotgun (WGS) entry which is preliminary data.</text>
</comment>
<feature type="non-terminal residue" evidence="1">
    <location>
        <position position="1"/>
    </location>
</feature>
<organism evidence="1">
    <name type="scientific">marine sediment metagenome</name>
    <dbReference type="NCBI Taxonomy" id="412755"/>
    <lineage>
        <taxon>unclassified sequences</taxon>
        <taxon>metagenomes</taxon>
        <taxon>ecological metagenomes</taxon>
    </lineage>
</organism>
<dbReference type="AlphaFoldDB" id="X1L203"/>
<accession>X1L203</accession>